<dbReference type="GeneID" id="23865232"/>
<feature type="compositionally biased region" description="Basic and acidic residues" evidence="1">
    <location>
        <begin position="18"/>
        <end position="36"/>
    </location>
</feature>
<evidence type="ECO:0000256" key="1">
    <source>
        <dbReference type="SAM" id="MobiDB-lite"/>
    </source>
</evidence>
<accession>D0A0V9</accession>
<organism evidence="2 3">
    <name type="scientific">Trypanosoma brucei gambiense (strain MHOM/CI/86/DAL972)</name>
    <dbReference type="NCBI Taxonomy" id="679716"/>
    <lineage>
        <taxon>Eukaryota</taxon>
        <taxon>Discoba</taxon>
        <taxon>Euglenozoa</taxon>
        <taxon>Kinetoplastea</taxon>
        <taxon>Metakinetoplastina</taxon>
        <taxon>Trypanosomatida</taxon>
        <taxon>Trypanosomatidae</taxon>
        <taxon>Trypanosoma</taxon>
    </lineage>
</organism>
<feature type="region of interest" description="Disordered" evidence="1">
    <location>
        <begin position="1"/>
        <end position="37"/>
    </location>
</feature>
<name>D0A0V9_TRYB9</name>
<proteinExistence type="predicted"/>
<dbReference type="AlphaFoldDB" id="D0A0V9"/>
<reference evidence="3" key="1">
    <citation type="journal article" date="2010" name="PLoS Negl. Trop. Dis.">
        <title>The genome sequence of Trypanosoma brucei gambiense, causative agent of chronic human african trypanosomiasis.</title>
        <authorList>
            <person name="Jackson A.P."/>
            <person name="Sanders M."/>
            <person name="Berry A."/>
            <person name="McQuillan J."/>
            <person name="Aslett M.A."/>
            <person name="Quail M.A."/>
            <person name="Chukualim B."/>
            <person name="Capewell P."/>
            <person name="MacLeod A."/>
            <person name="Melville S.E."/>
            <person name="Gibson W."/>
            <person name="Barry J.D."/>
            <person name="Berriman M."/>
            <person name="Hertz-Fowler C."/>
        </authorList>
    </citation>
    <scope>NUCLEOTIDE SEQUENCE [LARGE SCALE GENOMIC DNA]</scope>
    <source>
        <strain evidence="3">MHOM/CI/86/DAL972</strain>
    </source>
</reference>
<evidence type="ECO:0000313" key="3">
    <source>
        <dbReference type="Proteomes" id="UP000002316"/>
    </source>
</evidence>
<dbReference type="Proteomes" id="UP000002316">
    <property type="component" value="Chromosome 10"/>
</dbReference>
<feature type="compositionally biased region" description="Polar residues" evidence="1">
    <location>
        <begin position="98"/>
        <end position="113"/>
    </location>
</feature>
<protein>
    <submittedName>
        <fullName evidence="2">Uncharacterized protein</fullName>
    </submittedName>
</protein>
<sequence length="113" mass="12918">MKNKGSVAAYPANTRGTENPRRFEVPGRKGEREENTIKASSQKYKCMSLFSHMLLPAVPVFPDHFTHPHPHPHLHFFLTTFVLPQRHSVTDGVRPPNQYKQPPNTTDKCTSLR</sequence>
<feature type="region of interest" description="Disordered" evidence="1">
    <location>
        <begin position="88"/>
        <end position="113"/>
    </location>
</feature>
<dbReference type="KEGG" id="tbg:TbgDal_X19750"/>
<evidence type="ECO:0000313" key="2">
    <source>
        <dbReference type="EMBL" id="CBH16867.1"/>
    </source>
</evidence>
<gene>
    <name evidence="2" type="ORF">TbgDal_X19750</name>
</gene>
<dbReference type="RefSeq" id="XP_011779131.1">
    <property type="nucleotide sequence ID" value="XM_011780829.1"/>
</dbReference>
<dbReference type="EMBL" id="FN554973">
    <property type="protein sequence ID" value="CBH16867.1"/>
    <property type="molecule type" value="Genomic_DNA"/>
</dbReference>